<dbReference type="EMBL" id="JAWIZZ010000046">
    <property type="protein sequence ID" value="KAK5779758.1"/>
    <property type="molecule type" value="Genomic_DNA"/>
</dbReference>
<dbReference type="SUPFAM" id="SSF109993">
    <property type="entry name" value="VPS9 domain"/>
    <property type="match status" value="1"/>
</dbReference>
<name>A0AAN7WSY4_9SACH</name>
<reference evidence="3" key="1">
    <citation type="submission" date="2023-07" db="EMBL/GenBank/DDBJ databases">
        <title>A draft genome of Kazachstania heterogenica Y-27499.</title>
        <authorList>
            <person name="Donic C."/>
            <person name="Kralova J.S."/>
            <person name="Fidel L."/>
            <person name="Ben-Dor S."/>
            <person name="Jung S."/>
        </authorList>
    </citation>
    <scope>NUCLEOTIDE SEQUENCE [LARGE SCALE GENOMIC DNA]</scope>
    <source>
        <strain evidence="3">Y27499</strain>
    </source>
</reference>
<feature type="domain" description="VPS9" evidence="1">
    <location>
        <begin position="271"/>
        <end position="415"/>
    </location>
</feature>
<keyword evidence="3" id="KW-1185">Reference proteome</keyword>
<evidence type="ECO:0000313" key="2">
    <source>
        <dbReference type="EMBL" id="KAK5779758.1"/>
    </source>
</evidence>
<accession>A0AAN7WSY4</accession>
<dbReference type="InterPro" id="IPR003123">
    <property type="entry name" value="VPS9"/>
</dbReference>
<comment type="caution">
    <text evidence="2">The sequence shown here is derived from an EMBL/GenBank/DDBJ whole genome shotgun (WGS) entry which is preliminary data.</text>
</comment>
<organism evidence="2 3">
    <name type="scientific">Arxiozyma heterogenica</name>
    <dbReference type="NCBI Taxonomy" id="278026"/>
    <lineage>
        <taxon>Eukaryota</taxon>
        <taxon>Fungi</taxon>
        <taxon>Dikarya</taxon>
        <taxon>Ascomycota</taxon>
        <taxon>Saccharomycotina</taxon>
        <taxon>Saccharomycetes</taxon>
        <taxon>Saccharomycetales</taxon>
        <taxon>Saccharomycetaceae</taxon>
        <taxon>Arxiozyma</taxon>
    </lineage>
</organism>
<proteinExistence type="predicted"/>
<dbReference type="SMART" id="SM00167">
    <property type="entry name" value="VPS9"/>
    <property type="match status" value="1"/>
</dbReference>
<dbReference type="Proteomes" id="UP001306508">
    <property type="component" value="Unassembled WGS sequence"/>
</dbReference>
<sequence length="614" mass="70098">MKPFYTPPINSELFDGKQALKESYNYEETSRSPTSSTYTNTDLVNGILRKDTTLNSNLSSSSEKEILTSTKIERIRSEIQELPVELTKYIDLFITDLKQPKYVSPLSISQLVSIFQSFYTEFDKSVYVYLMTLSVNSTNTFINAREALSSGLNSIFARSRSNSATSNINRNKSKRSSSLFSASSFTNMNNATPLLSPEEIDQQIKQNAIINVKCTRYLELCERGVFNKLIEVGTSATPVEIMNSTSNNNQLKNNKEQFSVKTLFKNTPEYIKFDKRLGEKVHCLNRLYLSSNTELTKFLGISDTVSMDNSDLHDIINNNFTDLIIKCISPYEKISKLLNIHNILSQKGNATSNDDFLSVLIYYIIKLNPKNIFLNEEFIKLFRYKKKLIESEMFALTNLNAALMYLEGLTLNDLPNHLKNNLTEDECFLFKNKISDIITLPSTENTIEVIESQNIPKINNKDLVNSNTSNFGWTNYTGEPKLIENEDSVIRSNSYEGIKSVLDGSLKHIISKVKAYNPVYQETVVGPLNPVKNSLQLFAEVDKKTESLLHLDSSPLHNKLKDTKVNTQETLCLKCKTDGITLMEEYCKYKDVPFENMNICQLREMYEIYQKLIE</sequence>
<evidence type="ECO:0000259" key="1">
    <source>
        <dbReference type="PROSITE" id="PS51205"/>
    </source>
</evidence>
<dbReference type="Gene3D" id="1.20.1050.80">
    <property type="entry name" value="VPS9 domain"/>
    <property type="match status" value="1"/>
</dbReference>
<evidence type="ECO:0000313" key="3">
    <source>
        <dbReference type="Proteomes" id="UP001306508"/>
    </source>
</evidence>
<dbReference type="AlphaFoldDB" id="A0AAN7WSY4"/>
<protein>
    <recommendedName>
        <fullName evidence="1">VPS9 domain-containing protein</fullName>
    </recommendedName>
</protein>
<dbReference type="PROSITE" id="PS51205">
    <property type="entry name" value="VPS9"/>
    <property type="match status" value="1"/>
</dbReference>
<dbReference type="InterPro" id="IPR037191">
    <property type="entry name" value="VPS9_dom_sf"/>
</dbReference>
<dbReference type="Pfam" id="PF02204">
    <property type="entry name" value="VPS9"/>
    <property type="match status" value="1"/>
</dbReference>
<gene>
    <name evidence="2" type="ORF">RI543_002880</name>
</gene>